<keyword evidence="8" id="KW-0862">Zinc</keyword>
<feature type="domain" description="RING-type" evidence="10">
    <location>
        <begin position="134"/>
        <end position="348"/>
    </location>
</feature>
<evidence type="ECO:0000256" key="6">
    <source>
        <dbReference type="ARBA" id="ARBA00022771"/>
    </source>
</evidence>
<evidence type="ECO:0000256" key="9">
    <source>
        <dbReference type="SAM" id="MobiDB-lite"/>
    </source>
</evidence>
<dbReference type="GO" id="GO:0061630">
    <property type="term" value="F:ubiquitin protein ligase activity"/>
    <property type="evidence" value="ECO:0007669"/>
    <property type="project" value="UniProtKB-EC"/>
</dbReference>
<dbReference type="GO" id="GO:0008270">
    <property type="term" value="F:zinc ion binding"/>
    <property type="evidence" value="ECO:0007669"/>
    <property type="project" value="UniProtKB-KW"/>
</dbReference>
<reference evidence="11 12" key="1">
    <citation type="journal article" date="2016" name="Mol. Biol. Evol.">
        <title>Comparative Genomics of Early-Diverging Mushroom-Forming Fungi Provides Insights into the Origins of Lignocellulose Decay Capabilities.</title>
        <authorList>
            <person name="Nagy L.G."/>
            <person name="Riley R."/>
            <person name="Tritt A."/>
            <person name="Adam C."/>
            <person name="Daum C."/>
            <person name="Floudas D."/>
            <person name="Sun H."/>
            <person name="Yadav J.S."/>
            <person name="Pangilinan J."/>
            <person name="Larsson K.H."/>
            <person name="Matsuura K."/>
            <person name="Barry K."/>
            <person name="Labutti K."/>
            <person name="Kuo R."/>
            <person name="Ohm R.A."/>
            <person name="Bhattacharya S.S."/>
            <person name="Shirouzu T."/>
            <person name="Yoshinaga Y."/>
            <person name="Martin F.M."/>
            <person name="Grigoriev I.V."/>
            <person name="Hibbett D.S."/>
        </authorList>
    </citation>
    <scope>NUCLEOTIDE SEQUENCE [LARGE SCALE GENOMIC DNA]</scope>
    <source>
        <strain evidence="11 12">HHB9708</strain>
    </source>
</reference>
<gene>
    <name evidence="11" type="ORF">SISNIDRAFT_434401</name>
</gene>
<dbReference type="InterPro" id="IPR044066">
    <property type="entry name" value="TRIAD_supradom"/>
</dbReference>
<dbReference type="Gene3D" id="3.30.40.10">
    <property type="entry name" value="Zinc/RING finger domain, C3HC4 (zinc finger)"/>
    <property type="match status" value="1"/>
</dbReference>
<keyword evidence="4" id="KW-0479">Metal-binding</keyword>
<dbReference type="InterPro" id="IPR013083">
    <property type="entry name" value="Znf_RING/FYVE/PHD"/>
</dbReference>
<feature type="region of interest" description="Disordered" evidence="9">
    <location>
        <begin position="1"/>
        <end position="31"/>
    </location>
</feature>
<evidence type="ECO:0000256" key="4">
    <source>
        <dbReference type="ARBA" id="ARBA00022723"/>
    </source>
</evidence>
<dbReference type="EMBL" id="KV419394">
    <property type="protein sequence ID" value="KZS98784.1"/>
    <property type="molecule type" value="Genomic_DNA"/>
</dbReference>
<dbReference type="CDD" id="cd20356">
    <property type="entry name" value="Rcat_RBR_HHARI-like"/>
    <property type="match status" value="1"/>
</dbReference>
<evidence type="ECO:0000256" key="7">
    <source>
        <dbReference type="ARBA" id="ARBA00022786"/>
    </source>
</evidence>
<evidence type="ECO:0000256" key="5">
    <source>
        <dbReference type="ARBA" id="ARBA00022737"/>
    </source>
</evidence>
<keyword evidence="6" id="KW-0863">Zinc-finger</keyword>
<dbReference type="GO" id="GO:0016567">
    <property type="term" value="P:protein ubiquitination"/>
    <property type="evidence" value="ECO:0007669"/>
    <property type="project" value="InterPro"/>
</dbReference>
<sequence length="512" mass="58921">MSDYDEDDVDYLGGSDEDDGFDSPDTGDDDHDYVTRTFAVKEEAKKELEYESLNPERILQIIEGDAQKVVNISGLELGICQILCRVNRWNTEHLLDKYMDSPGSTLATIGDRWSASQDCYAPPPSKRVRRNQPAEFVCDICCMTPDEGETFKPRCGHEFCKDCWGYYLDTKVTEGECLIKCMGEACKVVLVDSDVKANCSEKSWRLYQKLISQMFVKSNSHLRFCPFPECDQAVSCRDVSESSLNTLVPTVYCVNEHPFCFGCGMDCDHRPVICKVAAIWLRSAKEDSGTSQWLKANTRPCPKCKQMIEKNGGCNRIMCQNCKHQFCWVCKADWSSHGYNNSTCNAFKESDKADYELEAGSKLERWLHYFDRYNNHELSARLDEQLYERTEEKIVEVQKASGLSWIQAQFMKNAVVELTQCRTTLKWTYSMAFYMKAGNSKEMFEDIQADLEKSVEDLSQMLEIEIEDINVAELRQKMIDKTVYVRKRRDIVLEDTAKGLQDGRWEWMIALD</sequence>
<name>A0A165ACH2_9AGAM</name>
<organism evidence="11 12">
    <name type="scientific">Sistotremastrum niveocremeum HHB9708</name>
    <dbReference type="NCBI Taxonomy" id="1314777"/>
    <lineage>
        <taxon>Eukaryota</taxon>
        <taxon>Fungi</taxon>
        <taxon>Dikarya</taxon>
        <taxon>Basidiomycota</taxon>
        <taxon>Agaricomycotina</taxon>
        <taxon>Agaricomycetes</taxon>
        <taxon>Sistotremastrales</taxon>
        <taxon>Sistotremastraceae</taxon>
        <taxon>Sertulicium</taxon>
        <taxon>Sertulicium niveocremeum</taxon>
    </lineage>
</organism>
<protein>
    <recommendedName>
        <fullName evidence="2">RBR-type E3 ubiquitin transferase</fullName>
        <ecNumber evidence="2">2.3.2.31</ecNumber>
    </recommendedName>
</protein>
<dbReference type="OrthoDB" id="10009520at2759"/>
<dbReference type="EC" id="2.3.2.31" evidence="2"/>
<dbReference type="Proteomes" id="UP000076722">
    <property type="component" value="Unassembled WGS sequence"/>
</dbReference>
<dbReference type="STRING" id="1314777.A0A165ACH2"/>
<evidence type="ECO:0000259" key="10">
    <source>
        <dbReference type="PROSITE" id="PS51873"/>
    </source>
</evidence>
<accession>A0A165ACH2</accession>
<dbReference type="InterPro" id="IPR045840">
    <property type="entry name" value="Ariadne"/>
</dbReference>
<dbReference type="Pfam" id="PF01485">
    <property type="entry name" value="IBR"/>
    <property type="match status" value="1"/>
</dbReference>
<dbReference type="PANTHER" id="PTHR11685">
    <property type="entry name" value="RBR FAMILY RING FINGER AND IBR DOMAIN-CONTAINING"/>
    <property type="match status" value="1"/>
</dbReference>
<dbReference type="Pfam" id="PF22191">
    <property type="entry name" value="IBR_1"/>
    <property type="match status" value="1"/>
</dbReference>
<dbReference type="Gene3D" id="1.20.120.1750">
    <property type="match status" value="1"/>
</dbReference>
<proteinExistence type="predicted"/>
<evidence type="ECO:0000313" key="11">
    <source>
        <dbReference type="EMBL" id="KZS98784.1"/>
    </source>
</evidence>
<comment type="catalytic activity">
    <reaction evidence="1">
        <text>[E2 ubiquitin-conjugating enzyme]-S-ubiquitinyl-L-cysteine + [acceptor protein]-L-lysine = [E2 ubiquitin-conjugating enzyme]-L-cysteine + [acceptor protein]-N(6)-ubiquitinyl-L-lysine.</text>
        <dbReference type="EC" id="2.3.2.31"/>
    </reaction>
</comment>
<dbReference type="FunFam" id="1.20.120.1750:FF:000007">
    <property type="entry name" value="RBR-type E3 ubiquitin transferase"/>
    <property type="match status" value="1"/>
</dbReference>
<evidence type="ECO:0000256" key="1">
    <source>
        <dbReference type="ARBA" id="ARBA00001798"/>
    </source>
</evidence>
<keyword evidence="7" id="KW-0833">Ubl conjugation pathway</keyword>
<dbReference type="PROSITE" id="PS51873">
    <property type="entry name" value="TRIAD"/>
    <property type="match status" value="1"/>
</dbReference>
<dbReference type="SMART" id="SM00647">
    <property type="entry name" value="IBR"/>
    <property type="match status" value="2"/>
</dbReference>
<evidence type="ECO:0000256" key="8">
    <source>
        <dbReference type="ARBA" id="ARBA00022833"/>
    </source>
</evidence>
<dbReference type="AlphaFoldDB" id="A0A165ACH2"/>
<keyword evidence="3" id="KW-0808">Transferase</keyword>
<dbReference type="InterPro" id="IPR002867">
    <property type="entry name" value="IBR_dom"/>
</dbReference>
<evidence type="ECO:0000313" key="12">
    <source>
        <dbReference type="Proteomes" id="UP000076722"/>
    </source>
</evidence>
<evidence type="ECO:0000256" key="3">
    <source>
        <dbReference type="ARBA" id="ARBA00022679"/>
    </source>
</evidence>
<dbReference type="SUPFAM" id="SSF57850">
    <property type="entry name" value="RING/U-box"/>
    <property type="match status" value="2"/>
</dbReference>
<keyword evidence="12" id="KW-1185">Reference proteome</keyword>
<evidence type="ECO:0000256" key="2">
    <source>
        <dbReference type="ARBA" id="ARBA00012251"/>
    </source>
</evidence>
<dbReference type="Pfam" id="PF19422">
    <property type="entry name" value="Ariadne"/>
    <property type="match status" value="1"/>
</dbReference>
<dbReference type="InterPro" id="IPR031127">
    <property type="entry name" value="E3_UB_ligase_RBR"/>
</dbReference>
<keyword evidence="5" id="KW-0677">Repeat</keyword>